<feature type="compositionally biased region" description="Basic and acidic residues" evidence="1">
    <location>
        <begin position="408"/>
        <end position="431"/>
    </location>
</feature>
<evidence type="ECO:0000256" key="1">
    <source>
        <dbReference type="SAM" id="MobiDB-lite"/>
    </source>
</evidence>
<dbReference type="OrthoDB" id="5321209at2759"/>
<organism evidence="3 4">
    <name type="scientific">Corynespora cassiicola Philippines</name>
    <dbReference type="NCBI Taxonomy" id="1448308"/>
    <lineage>
        <taxon>Eukaryota</taxon>
        <taxon>Fungi</taxon>
        <taxon>Dikarya</taxon>
        <taxon>Ascomycota</taxon>
        <taxon>Pezizomycotina</taxon>
        <taxon>Dothideomycetes</taxon>
        <taxon>Pleosporomycetidae</taxon>
        <taxon>Pleosporales</taxon>
        <taxon>Corynesporascaceae</taxon>
        <taxon>Corynespora</taxon>
    </lineage>
</organism>
<sequence>MSGNSFLLDVGDVKGDNRFNGDIADVNTDYDNMVDDNMEDGDNFPGEENNTPHLSTNEAANSNLFCCDDMMDEDMDSDYQNEASEENDNELEDSESPHKRSQPTFHDASIRRAKRSALRTQADNSESFMVTEDRQEKKATRTGTRISGSFGRRNRRKTDTLPVVYSKVSAMLDSDDELMLSMREAGHTDRQIADRLEKEGRRKYDVKTISTRVTRIRFAQAEHTNELLAQGPTLNLYLTPIPQDLLLMKAYQLADLEIRYEIERARATRFKKVATFLHRISPEGSTPFSAQACRDRYLSLVAGTAIIPASQCDDPSARAAEQAARAATLAAELAAQKAAKEQEDTEKMAFRENVVRRQAELSLEKATRREEAERVRLEKVRRRIEKQEERAKKAAENKKNKATRKKKLDAEHAARVAREGVVESGKGNEKE</sequence>
<reference evidence="3 4" key="1">
    <citation type="journal article" date="2018" name="Front. Microbiol.">
        <title>Genome-Wide Analysis of Corynespora cassiicola Leaf Fall Disease Putative Effectors.</title>
        <authorList>
            <person name="Lopez D."/>
            <person name="Ribeiro S."/>
            <person name="Label P."/>
            <person name="Fumanal B."/>
            <person name="Venisse J.S."/>
            <person name="Kohler A."/>
            <person name="de Oliveira R.R."/>
            <person name="Labutti K."/>
            <person name="Lipzen A."/>
            <person name="Lail K."/>
            <person name="Bauer D."/>
            <person name="Ohm R.A."/>
            <person name="Barry K.W."/>
            <person name="Spatafora J."/>
            <person name="Grigoriev I.V."/>
            <person name="Martin F.M."/>
            <person name="Pujade-Renaud V."/>
        </authorList>
    </citation>
    <scope>NUCLEOTIDE SEQUENCE [LARGE SCALE GENOMIC DNA]</scope>
    <source>
        <strain evidence="3 4">Philippines</strain>
    </source>
</reference>
<feature type="compositionally biased region" description="Polar residues" evidence="1">
    <location>
        <begin position="118"/>
        <end position="128"/>
    </location>
</feature>
<dbReference type="EMBL" id="KZ678135">
    <property type="protein sequence ID" value="PSN66929.1"/>
    <property type="molecule type" value="Genomic_DNA"/>
</dbReference>
<evidence type="ECO:0000313" key="3">
    <source>
        <dbReference type="EMBL" id="PSN66929.1"/>
    </source>
</evidence>
<dbReference type="Pfam" id="PF24625">
    <property type="entry name" value="DUF7626"/>
    <property type="match status" value="1"/>
</dbReference>
<dbReference type="InterPro" id="IPR056043">
    <property type="entry name" value="DUF7626"/>
</dbReference>
<feature type="domain" description="DUF7626" evidence="2">
    <location>
        <begin position="172"/>
        <end position="224"/>
    </location>
</feature>
<dbReference type="Proteomes" id="UP000240883">
    <property type="component" value="Unassembled WGS sequence"/>
</dbReference>
<feature type="region of interest" description="Disordered" evidence="1">
    <location>
        <begin position="386"/>
        <end position="431"/>
    </location>
</feature>
<feature type="compositionally biased region" description="Acidic residues" evidence="1">
    <location>
        <begin position="69"/>
        <end position="94"/>
    </location>
</feature>
<protein>
    <recommendedName>
        <fullName evidence="2">DUF7626 domain-containing protein</fullName>
    </recommendedName>
</protein>
<dbReference type="AlphaFoldDB" id="A0A2T2NNI6"/>
<gene>
    <name evidence="3" type="ORF">BS50DRAFT_667069</name>
</gene>
<feature type="region of interest" description="Disordered" evidence="1">
    <location>
        <begin position="36"/>
        <end position="153"/>
    </location>
</feature>
<proteinExistence type="predicted"/>
<name>A0A2T2NNI6_CORCC</name>
<feature type="compositionally biased region" description="Polar residues" evidence="1">
    <location>
        <begin position="48"/>
        <end position="64"/>
    </location>
</feature>
<evidence type="ECO:0000259" key="2">
    <source>
        <dbReference type="Pfam" id="PF24625"/>
    </source>
</evidence>
<evidence type="ECO:0000313" key="4">
    <source>
        <dbReference type="Proteomes" id="UP000240883"/>
    </source>
</evidence>
<accession>A0A2T2NNI6</accession>
<feature type="compositionally biased region" description="Basic and acidic residues" evidence="1">
    <location>
        <begin position="386"/>
        <end position="399"/>
    </location>
</feature>
<keyword evidence="4" id="KW-1185">Reference proteome</keyword>